<evidence type="ECO:0000256" key="10">
    <source>
        <dbReference type="ARBA" id="ARBA00047274"/>
    </source>
</evidence>
<evidence type="ECO:0000256" key="6">
    <source>
        <dbReference type="ARBA" id="ARBA00044065"/>
    </source>
</evidence>
<name>A0ABW3T4S9_9CAUL</name>
<dbReference type="PANTHER" id="PTHR43086:SF3">
    <property type="entry name" value="NADP-DEPENDENT 3-HYDROXY ACID DEHYDROGENASE YDFG"/>
    <property type="match status" value="1"/>
</dbReference>
<dbReference type="Pfam" id="PF00106">
    <property type="entry name" value="adh_short"/>
    <property type="match status" value="1"/>
</dbReference>
<protein>
    <recommendedName>
        <fullName evidence="6">NADP-dependent 3-hydroxy acid dehydrogenase YdfG</fullName>
        <ecNumber evidence="4">1.1.1.298</ecNumber>
        <ecNumber evidence="5">1.1.1.381</ecNumber>
    </recommendedName>
    <alternativeName>
        <fullName evidence="8">L-allo-threonine dehydrogenase</fullName>
    </alternativeName>
    <alternativeName>
        <fullName evidence="7">Malonic semialdehyde reductase</fullName>
    </alternativeName>
</protein>
<dbReference type="InterPro" id="IPR036291">
    <property type="entry name" value="NAD(P)-bd_dom_sf"/>
</dbReference>
<dbReference type="EMBL" id="JBHTLQ010000034">
    <property type="protein sequence ID" value="MFD1191777.1"/>
    <property type="molecule type" value="Genomic_DNA"/>
</dbReference>
<dbReference type="EC" id="1.1.1.381" evidence="5"/>
<keyword evidence="13" id="KW-1185">Reference proteome</keyword>
<evidence type="ECO:0000256" key="8">
    <source>
        <dbReference type="ARBA" id="ARBA00044349"/>
    </source>
</evidence>
<gene>
    <name evidence="12" type="ORF">ACFQ27_14400</name>
</gene>
<dbReference type="InterPro" id="IPR020904">
    <property type="entry name" value="Sc_DH/Rdtase_CS"/>
</dbReference>
<evidence type="ECO:0000256" key="1">
    <source>
        <dbReference type="ARBA" id="ARBA00006484"/>
    </source>
</evidence>
<dbReference type="EC" id="1.1.1.298" evidence="4"/>
<dbReference type="InterPro" id="IPR002347">
    <property type="entry name" value="SDR_fam"/>
</dbReference>
<comment type="caution">
    <text evidence="12">The sequence shown here is derived from an EMBL/GenBank/DDBJ whole genome shotgun (WGS) entry which is preliminary data.</text>
</comment>
<evidence type="ECO:0000256" key="9">
    <source>
        <dbReference type="ARBA" id="ARBA00045650"/>
    </source>
</evidence>
<sequence length="263" mass="27153">MSNPQGVAVVTGASSGIGATYADRLAAQGYDLLLVARRADRLAELAARLSAQYGVQVETLVLDLANASDLARLEARLHAEPVAVLINNAGVGALGPTAATGADAQEALIRLNIVALTRLSLAALAGFGTSGEGALVNIASVLAYGPSAGGASYSGSKAYVLNFTRSLQQEYADSRIRIQAVLPGPIRTEFFKAQGLPDSIFPDTAYISADALVDAALAGLAKGEQITVPTLVSPALWDDIEGKRLAFLGEVTGGRVAERYLQT</sequence>
<evidence type="ECO:0000256" key="2">
    <source>
        <dbReference type="ARBA" id="ARBA00023002"/>
    </source>
</evidence>
<accession>A0ABW3T4S9</accession>
<comment type="similarity">
    <text evidence="1 11">Belongs to the short-chain dehydrogenases/reductases (SDR) family.</text>
</comment>
<evidence type="ECO:0000256" key="4">
    <source>
        <dbReference type="ARBA" id="ARBA00044050"/>
    </source>
</evidence>
<dbReference type="Proteomes" id="UP001597216">
    <property type="component" value="Unassembled WGS sequence"/>
</dbReference>
<evidence type="ECO:0000313" key="13">
    <source>
        <dbReference type="Proteomes" id="UP001597216"/>
    </source>
</evidence>
<dbReference type="GO" id="GO:0016491">
    <property type="term" value="F:oxidoreductase activity"/>
    <property type="evidence" value="ECO:0007669"/>
    <property type="project" value="UniProtKB-KW"/>
</dbReference>
<comment type="catalytic activity">
    <reaction evidence="3">
        <text>L-allo-threonine + NADP(+) = aminoacetone + CO2 + NADPH</text>
        <dbReference type="Rhea" id="RHEA:43524"/>
        <dbReference type="ChEBI" id="CHEBI:16526"/>
        <dbReference type="ChEBI" id="CHEBI:57783"/>
        <dbReference type="ChEBI" id="CHEBI:58320"/>
        <dbReference type="ChEBI" id="CHEBI:58349"/>
        <dbReference type="ChEBI" id="CHEBI:58585"/>
        <dbReference type="EC" id="1.1.1.381"/>
    </reaction>
</comment>
<dbReference type="PRINTS" id="PR00081">
    <property type="entry name" value="GDHRDH"/>
</dbReference>
<dbReference type="PROSITE" id="PS00061">
    <property type="entry name" value="ADH_SHORT"/>
    <property type="match status" value="1"/>
</dbReference>
<comment type="function">
    <text evidence="9">NADP-dependent dehydrogenase with broad substrate specificity acting on 3-hydroxy acids. Catalyzes the NADP-dependent oxidation of L-allo-threonine to L-2-amino-3-keto-butyrate, which is spontaneously decarboxylated into aminoacetone. Also acts on D-threonine, L-serine, D-serine, D-3-hydroxyisobutyrate, L-3-hydroxyisobutyrate, D-glycerate and L-glycerate. Able to catalyze the reduction of the malonic semialdehyde to 3-hydroxypropionic acid. YdfG is apparently supplementing RutE, the presumed malonic semialdehyde reductase involved in pyrimidine degradation since both are able to detoxify malonic semialdehyde.</text>
</comment>
<dbReference type="PRINTS" id="PR00080">
    <property type="entry name" value="SDRFAMILY"/>
</dbReference>
<dbReference type="Gene3D" id="3.40.50.720">
    <property type="entry name" value="NAD(P)-binding Rossmann-like Domain"/>
    <property type="match status" value="1"/>
</dbReference>
<dbReference type="PANTHER" id="PTHR43086">
    <property type="entry name" value="VERY-LONG-CHAIN 3-OXOOACYL-COA REDUCTASE"/>
    <property type="match status" value="1"/>
</dbReference>
<evidence type="ECO:0000313" key="12">
    <source>
        <dbReference type="EMBL" id="MFD1191777.1"/>
    </source>
</evidence>
<evidence type="ECO:0000256" key="3">
    <source>
        <dbReference type="ARBA" id="ARBA00043812"/>
    </source>
</evidence>
<dbReference type="PIRSF" id="PIRSF000126">
    <property type="entry name" value="11-beta-HSD1"/>
    <property type="match status" value="1"/>
</dbReference>
<reference evidence="13" key="1">
    <citation type="journal article" date="2019" name="Int. J. Syst. Evol. Microbiol.">
        <title>The Global Catalogue of Microorganisms (GCM) 10K type strain sequencing project: providing services to taxonomists for standard genome sequencing and annotation.</title>
        <authorList>
            <consortium name="The Broad Institute Genomics Platform"/>
            <consortium name="The Broad Institute Genome Sequencing Center for Infectious Disease"/>
            <person name="Wu L."/>
            <person name="Ma J."/>
        </authorList>
    </citation>
    <scope>NUCLEOTIDE SEQUENCE [LARGE SCALE GENOMIC DNA]</scope>
    <source>
        <strain evidence="13">CCUG 55074</strain>
    </source>
</reference>
<comment type="catalytic activity">
    <reaction evidence="10">
        <text>3-hydroxypropanoate + NADP(+) = 3-oxopropanoate + NADPH + H(+)</text>
        <dbReference type="Rhea" id="RHEA:26438"/>
        <dbReference type="ChEBI" id="CHEBI:15378"/>
        <dbReference type="ChEBI" id="CHEBI:16510"/>
        <dbReference type="ChEBI" id="CHEBI:33190"/>
        <dbReference type="ChEBI" id="CHEBI:57783"/>
        <dbReference type="ChEBI" id="CHEBI:58349"/>
        <dbReference type="EC" id="1.1.1.298"/>
    </reaction>
</comment>
<dbReference type="SUPFAM" id="SSF51735">
    <property type="entry name" value="NAD(P)-binding Rossmann-fold domains"/>
    <property type="match status" value="1"/>
</dbReference>
<proteinExistence type="inferred from homology"/>
<dbReference type="RefSeq" id="WP_377354071.1">
    <property type="nucleotide sequence ID" value="NZ_JBHTLQ010000034.1"/>
</dbReference>
<keyword evidence="2 12" id="KW-0560">Oxidoreductase</keyword>
<evidence type="ECO:0000256" key="7">
    <source>
        <dbReference type="ARBA" id="ARBA00044271"/>
    </source>
</evidence>
<evidence type="ECO:0000256" key="11">
    <source>
        <dbReference type="RuleBase" id="RU000363"/>
    </source>
</evidence>
<organism evidence="12 13">
    <name type="scientific">Phenylobacterium conjunctum</name>
    <dbReference type="NCBI Taxonomy" id="1298959"/>
    <lineage>
        <taxon>Bacteria</taxon>
        <taxon>Pseudomonadati</taxon>
        <taxon>Pseudomonadota</taxon>
        <taxon>Alphaproteobacteria</taxon>
        <taxon>Caulobacterales</taxon>
        <taxon>Caulobacteraceae</taxon>
        <taxon>Phenylobacterium</taxon>
    </lineage>
</organism>
<evidence type="ECO:0000256" key="5">
    <source>
        <dbReference type="ARBA" id="ARBA00044059"/>
    </source>
</evidence>